<feature type="signal peptide" evidence="2">
    <location>
        <begin position="1"/>
        <end position="20"/>
    </location>
</feature>
<dbReference type="EMBL" id="JAUFPT010000008">
    <property type="protein sequence ID" value="MDN3569815.1"/>
    <property type="molecule type" value="Genomic_DNA"/>
</dbReference>
<dbReference type="Proteomes" id="UP001244297">
    <property type="component" value="Unassembled WGS sequence"/>
</dbReference>
<protein>
    <submittedName>
        <fullName evidence="3">Uncharacterized protein</fullName>
    </submittedName>
</protein>
<feature type="compositionally biased region" description="Basic and acidic residues" evidence="1">
    <location>
        <begin position="39"/>
        <end position="49"/>
    </location>
</feature>
<feature type="chain" id="PRO_5047295973" evidence="2">
    <location>
        <begin position="21"/>
        <end position="96"/>
    </location>
</feature>
<evidence type="ECO:0000256" key="1">
    <source>
        <dbReference type="SAM" id="MobiDB-lite"/>
    </source>
</evidence>
<accession>A0ABT8AJH2</accession>
<proteinExistence type="predicted"/>
<reference evidence="4" key="1">
    <citation type="journal article" date="2019" name="Int. J. Syst. Evol. Microbiol.">
        <title>The Global Catalogue of Microorganisms (GCM) 10K type strain sequencing project: providing services to taxonomists for standard genome sequencing and annotation.</title>
        <authorList>
            <consortium name="The Broad Institute Genomics Platform"/>
            <consortium name="The Broad Institute Genome Sequencing Center for Infectious Disease"/>
            <person name="Wu L."/>
            <person name="Ma J."/>
        </authorList>
    </citation>
    <scope>NUCLEOTIDE SEQUENCE [LARGE SCALE GENOMIC DNA]</scope>
    <source>
        <strain evidence="4">CECT 7806</strain>
    </source>
</reference>
<evidence type="ECO:0000256" key="2">
    <source>
        <dbReference type="SAM" id="SignalP"/>
    </source>
</evidence>
<dbReference type="RefSeq" id="WP_238290957.1">
    <property type="nucleotide sequence ID" value="NZ_BPQS01000030.1"/>
</dbReference>
<gene>
    <name evidence="3" type="ORF">QWZ18_04125</name>
</gene>
<keyword evidence="4" id="KW-1185">Reference proteome</keyword>
<keyword evidence="2" id="KW-0732">Signal</keyword>
<comment type="caution">
    <text evidence="3">The sequence shown here is derived from an EMBL/GenBank/DDBJ whole genome shotgun (WGS) entry which is preliminary data.</text>
</comment>
<evidence type="ECO:0000313" key="3">
    <source>
        <dbReference type="EMBL" id="MDN3569815.1"/>
    </source>
</evidence>
<sequence>MIRIALTTLLLTAAAPISLARAQQDIPIQRDLQRMDRLDQRLGRDDTGQRIDPNVTPDNPDGVVGFDGPPFNYGDPGVIGDGPLPPGSPADDDDWY</sequence>
<evidence type="ECO:0000313" key="4">
    <source>
        <dbReference type="Proteomes" id="UP001244297"/>
    </source>
</evidence>
<organism evidence="3 4">
    <name type="scientific">Methylobacterium longum</name>
    <dbReference type="NCBI Taxonomy" id="767694"/>
    <lineage>
        <taxon>Bacteria</taxon>
        <taxon>Pseudomonadati</taxon>
        <taxon>Pseudomonadota</taxon>
        <taxon>Alphaproteobacteria</taxon>
        <taxon>Hyphomicrobiales</taxon>
        <taxon>Methylobacteriaceae</taxon>
        <taxon>Methylobacterium</taxon>
    </lineage>
</organism>
<name>A0ABT8AJH2_9HYPH</name>
<feature type="region of interest" description="Disordered" evidence="1">
    <location>
        <begin position="39"/>
        <end position="96"/>
    </location>
</feature>